<feature type="coiled-coil region" evidence="1">
    <location>
        <begin position="103"/>
        <end position="151"/>
    </location>
</feature>
<dbReference type="AlphaFoldDB" id="A0A023BAV0"/>
<accession>A0A023BAV0</accession>
<gene>
    <name evidence="2" type="ORF">GNI_033510</name>
</gene>
<reference evidence="2" key="1">
    <citation type="submission" date="2013-12" db="EMBL/GenBank/DDBJ databases">
        <authorList>
            <person name="Omoto C.K."/>
            <person name="Sibley D."/>
            <person name="Venepally P."/>
            <person name="Hadjithomas M."/>
            <person name="Karamycheva S."/>
            <person name="Brunk B."/>
            <person name="Roos D."/>
            <person name="Caler E."/>
            <person name="Lorenzi H."/>
        </authorList>
    </citation>
    <scope>NUCLEOTIDE SEQUENCE</scope>
</reference>
<dbReference type="Proteomes" id="UP000019763">
    <property type="component" value="Unassembled WGS sequence"/>
</dbReference>
<comment type="caution">
    <text evidence="2">The sequence shown here is derived from an EMBL/GenBank/DDBJ whole genome shotgun (WGS) entry which is preliminary data.</text>
</comment>
<evidence type="ECO:0000313" key="2">
    <source>
        <dbReference type="EMBL" id="EZG78663.1"/>
    </source>
</evidence>
<dbReference type="RefSeq" id="XP_011129214.1">
    <property type="nucleotide sequence ID" value="XM_011130912.1"/>
</dbReference>
<keyword evidence="1" id="KW-0175">Coiled coil</keyword>
<organism evidence="2 3">
    <name type="scientific">Gregarina niphandrodes</name>
    <name type="common">Septate eugregarine</name>
    <dbReference type="NCBI Taxonomy" id="110365"/>
    <lineage>
        <taxon>Eukaryota</taxon>
        <taxon>Sar</taxon>
        <taxon>Alveolata</taxon>
        <taxon>Apicomplexa</taxon>
        <taxon>Conoidasida</taxon>
        <taxon>Gregarinasina</taxon>
        <taxon>Eugregarinorida</taxon>
        <taxon>Gregarinidae</taxon>
        <taxon>Gregarina</taxon>
    </lineage>
</organism>
<evidence type="ECO:0000313" key="3">
    <source>
        <dbReference type="Proteomes" id="UP000019763"/>
    </source>
</evidence>
<evidence type="ECO:0000256" key="1">
    <source>
        <dbReference type="SAM" id="Coils"/>
    </source>
</evidence>
<dbReference type="VEuPathDB" id="CryptoDB:GNI_033510"/>
<sequence length="241" mass="26872">MGCGNDSSEFDQYFYCCKLLKTFEGFISHCHSRHWGPKNSAGVLSCDCGRFRGNYESYLDHLEILGDYWYCEDCDEYSHDCPDCLKEHTVRHALHEEVLEHQNQLAKKKLMKTHKELRLLDEEVVTLRKEKRALETKVNELLGTNDELLTQLAAFTKLPAVGCGVTRDSTPEAALEEVATTAPEAALEEVATTAPEAAPEEVACTAPEELATTAPEVATQMDGVIVAPLQLTVEEEQHGEQ</sequence>
<keyword evidence="3" id="KW-1185">Reference proteome</keyword>
<proteinExistence type="predicted"/>
<dbReference type="EMBL" id="AFNH02000257">
    <property type="protein sequence ID" value="EZG78663.1"/>
    <property type="molecule type" value="Genomic_DNA"/>
</dbReference>
<name>A0A023BAV0_GRENI</name>
<dbReference type="GeneID" id="22911334"/>
<protein>
    <submittedName>
        <fullName evidence="2">Uncharacterized protein</fullName>
    </submittedName>
</protein>